<dbReference type="Gene3D" id="2.120.10.80">
    <property type="entry name" value="Kelch-type beta propeller"/>
    <property type="match status" value="1"/>
</dbReference>
<evidence type="ECO:0000259" key="4">
    <source>
        <dbReference type="PROSITE" id="PS50825"/>
    </source>
</evidence>
<evidence type="ECO:0000256" key="2">
    <source>
        <dbReference type="ARBA" id="ARBA00022737"/>
    </source>
</evidence>
<dbReference type="InterPro" id="IPR013783">
    <property type="entry name" value="Ig-like_fold"/>
</dbReference>
<dbReference type="Pfam" id="PF17963">
    <property type="entry name" value="Big_9"/>
    <property type="match status" value="1"/>
</dbReference>
<keyword evidence="1" id="KW-0880">Kelch repeat</keyword>
<dbReference type="SUPFAM" id="SSF117281">
    <property type="entry name" value="Kelch motif"/>
    <property type="match status" value="4"/>
</dbReference>
<dbReference type="InterPro" id="IPR015915">
    <property type="entry name" value="Kelch-typ_b-propeller"/>
</dbReference>
<evidence type="ECO:0000313" key="6">
    <source>
        <dbReference type="Proteomes" id="UP000002402"/>
    </source>
</evidence>
<dbReference type="InterPro" id="IPR017756">
    <property type="entry name" value="TM_Gly-Cys-Arg_CS"/>
</dbReference>
<feature type="domain" description="HYR" evidence="4">
    <location>
        <begin position="1217"/>
        <end position="1297"/>
    </location>
</feature>
<dbReference type="NCBIfam" id="TIGR03382">
    <property type="entry name" value="GC_trans_RRR"/>
    <property type="match status" value="1"/>
</dbReference>
<dbReference type="InterPro" id="IPR003410">
    <property type="entry name" value="HYR_dom"/>
</dbReference>
<keyword evidence="6" id="KW-1185">Reference proteome</keyword>
<evidence type="ECO:0000313" key="5">
    <source>
        <dbReference type="EMBL" id="ABF90562.1"/>
    </source>
</evidence>
<name>Q1CYZ9_MYXXD</name>
<sequence>MTHSVGFTARAVPPLLSNRSSWMQSHRAVWSRRLILVGSVILLSCGKEGLTPPSDDALAAARGQALPQWKQAPSATTALALALAYFPDLETGPAPSAPSARLLDAQLRNDGGLTLTTRGLTFQVQPAASTPGTLHRERFAAFQGERHLWWPAGSTQTTEQGWRTSRVEEAWILDAVPETRGDKPSHRAEYTVTLPASVRHIQDTGDYLQFLDESARPVLRFHPAVVRDANGHSRAGSTRLAGGRMNPRTQVFDVDGAQVRITTEVSLAGLTAPLVVDPGWSSTAAMAEARAQHTGLLLGTGQLLVVGGVNRLGFVASSERYDPETDTWSAAAAAGISGNVTLSARLSDGRALVLADGSTSGRIYDPATDTWSATGPMAAPRPLATLTRLGSGQFLIAGGSNLATAELYDPASNTFLPTGSLLSVRRAHTATLLRSGQVLAVSGFNNVNDEVPGADLYDPVAGTWTAAAPPLVPRHYATATLLPDGRVLLVGGFTSGGIVTTHAELYDPTANTWTATGGLNFARNGHTATLLPDGRVLVVGGSNAARDAQPASELYDPATGTWTLAGSMATGRENSTTTLLPSGKVLTAGGFHSNPSTTFYADTEVYDPGVQGWAAAGTLGGPRIDPLMALLPTNRVLVAGGRDGAGTALASASLYDRTTNAWSATAGLSTARADATATTLASGELLVVGGTNAGGTLNSAERYSPTTNTWSPAASLTRARHLHTATRLPDGRVLVVGGQDGADVLASAELYDPGTQAWTTVASAAGARTAHAAALLPDGRVLIAGGRDAGGAALASAEVYDATTNTWAPVAGLAQGRERFTLTLLPAGELLAAGGAAGGVALATTERYSAAANTWTPDSPLTQARWRHTATLMPSGTLLVAGGLSAPDTYVASAETYGAPSRTWTPVIAPDVRGGAVAVALPTGEVLLAGGTAATTAERYEDVLAPPAWRPVVSAPETLYQTCPTVIEGQGFRGISGASSGSYLDSPTDFPLVRLRAAEGGRLWTLPATDMSTTRATVRVPAEAPPGPYALSVFANAIPGGRMVTVRANTAPTADAVRIATMTGVPQDITLTATDPDADQTLTWTIVTPPQHGTLSGTPPNLRYTPNPGYVGADSFTYRVSDCGLDSNEPSVDIEVEATQPLAITCPEDTTIEATGPDGAPGNWPPATVTPGAGGPATLTYSPAEGSTLPLGTTTVTATAEDASGTQVTCTFQVEVRDTTPPALTCPADIRTTSDDASGTTVTFELPEATDGVSTPSVTSSPASGSTFRHGNNTVTVTATDAAGNEARCTFQVTVQATVISIAGGGCQASGGGAASSLAILVVLASWSGLRRRSRHASH</sequence>
<dbReference type="EnsemblBacteria" id="ABF90562">
    <property type="protein sequence ID" value="ABF90562"/>
    <property type="gene ID" value="MXAN_6245"/>
</dbReference>
<feature type="domain" description="HYR" evidence="4">
    <location>
        <begin position="1136"/>
        <end position="1216"/>
    </location>
</feature>
<feature type="region of interest" description="Disordered" evidence="3">
    <location>
        <begin position="1249"/>
        <end position="1269"/>
    </location>
</feature>
<dbReference type="PANTHER" id="PTHR46344:SF27">
    <property type="entry name" value="KELCH REPEAT SUPERFAMILY PROTEIN"/>
    <property type="match status" value="1"/>
</dbReference>
<keyword evidence="2" id="KW-0677">Repeat</keyword>
<dbReference type="STRING" id="246197.MXAN_6245"/>
<protein>
    <submittedName>
        <fullName evidence="5">Kelch motif/HYR domain protein</fullName>
    </submittedName>
</protein>
<proteinExistence type="predicted"/>
<dbReference type="PANTHER" id="PTHR46344">
    <property type="entry name" value="OS02G0202900 PROTEIN"/>
    <property type="match status" value="1"/>
</dbReference>
<dbReference type="Pfam" id="PF02494">
    <property type="entry name" value="HYR"/>
    <property type="match status" value="2"/>
</dbReference>
<dbReference type="HOGENOM" id="CLU_002226_0_0_7"/>
<feature type="compositionally biased region" description="Low complexity" evidence="3">
    <location>
        <begin position="1252"/>
        <end position="1269"/>
    </location>
</feature>
<dbReference type="PROSITE" id="PS50825">
    <property type="entry name" value="HYR"/>
    <property type="match status" value="2"/>
</dbReference>
<reference evidence="5 6" key="1">
    <citation type="journal article" date="2006" name="Proc. Natl. Acad. Sci. U.S.A.">
        <title>Evolution of sensory complexity recorded in a myxobacterial genome.</title>
        <authorList>
            <person name="Goldman B.S."/>
            <person name="Nierman W.C."/>
            <person name="Kaiser D."/>
            <person name="Slater S.C."/>
            <person name="Durkin A.S."/>
            <person name="Eisen J.A."/>
            <person name="Ronning C.M."/>
            <person name="Barbazuk W.B."/>
            <person name="Blanchard M."/>
            <person name="Field C."/>
            <person name="Halling C."/>
            <person name="Hinkle G."/>
            <person name="Iartchuk O."/>
            <person name="Kim H.S."/>
            <person name="Mackenzie C."/>
            <person name="Madupu R."/>
            <person name="Miller N."/>
            <person name="Shvartsbeyn A."/>
            <person name="Sullivan S.A."/>
            <person name="Vaudin M."/>
            <person name="Wiegand R."/>
            <person name="Kaplan H.B."/>
        </authorList>
    </citation>
    <scope>NUCLEOTIDE SEQUENCE [LARGE SCALE GENOMIC DNA]</scope>
    <source>
        <strain evidence="6">DK1622</strain>
    </source>
</reference>
<dbReference type="eggNOG" id="COG3055">
    <property type="taxonomic scope" value="Bacteria"/>
</dbReference>
<gene>
    <name evidence="5" type="ordered locus">MXAN_6245</name>
</gene>
<accession>Q1CYZ9</accession>
<evidence type="ECO:0000256" key="3">
    <source>
        <dbReference type="SAM" id="MobiDB-lite"/>
    </source>
</evidence>
<dbReference type="KEGG" id="mxa:MXAN_6245"/>
<dbReference type="Gene3D" id="2.130.10.80">
    <property type="entry name" value="Galactose oxidase/kelch, beta-propeller"/>
    <property type="match status" value="7"/>
</dbReference>
<dbReference type="Gene3D" id="2.60.40.10">
    <property type="entry name" value="Immunoglobulins"/>
    <property type="match status" value="1"/>
</dbReference>
<dbReference type="Gene3D" id="2.60.40.3440">
    <property type="match status" value="1"/>
</dbReference>
<dbReference type="SMART" id="SM00612">
    <property type="entry name" value="Kelch"/>
    <property type="match status" value="11"/>
</dbReference>
<dbReference type="InterPro" id="IPR037293">
    <property type="entry name" value="Gal_Oxidase_central_sf"/>
</dbReference>
<organism evidence="5 6">
    <name type="scientific">Myxococcus xanthus (strain DK1622)</name>
    <dbReference type="NCBI Taxonomy" id="246197"/>
    <lineage>
        <taxon>Bacteria</taxon>
        <taxon>Pseudomonadati</taxon>
        <taxon>Myxococcota</taxon>
        <taxon>Myxococcia</taxon>
        <taxon>Myxococcales</taxon>
        <taxon>Cystobacterineae</taxon>
        <taxon>Myxococcaceae</taxon>
        <taxon>Myxococcus</taxon>
    </lineage>
</organism>
<dbReference type="EMBL" id="CP000113">
    <property type="protein sequence ID" value="ABF90562.1"/>
    <property type="molecule type" value="Genomic_DNA"/>
</dbReference>
<evidence type="ECO:0000256" key="1">
    <source>
        <dbReference type="ARBA" id="ARBA00022441"/>
    </source>
</evidence>
<dbReference type="Proteomes" id="UP000002402">
    <property type="component" value="Chromosome"/>
</dbReference>
<dbReference type="Pfam" id="PF01344">
    <property type="entry name" value="Kelch_1"/>
    <property type="match status" value="4"/>
</dbReference>
<dbReference type="InterPro" id="IPR006652">
    <property type="entry name" value="Kelch_1"/>
</dbReference>